<reference evidence="4" key="1">
    <citation type="journal article" date="2021" name="Syst. Appl. Microbiol.">
        <title>Roseomonas hellenica sp. nov., isolated from roots of wild-growing Alkanna tinctoria.</title>
        <authorList>
            <person name="Rat A."/>
            <person name="Naranjo H.D."/>
            <person name="Lebbe L."/>
            <person name="Cnockaert M."/>
            <person name="Krigas N."/>
            <person name="Grigoriadou K."/>
            <person name="Maloupa E."/>
            <person name="Willems A."/>
        </authorList>
    </citation>
    <scope>NUCLEOTIDE SEQUENCE [LARGE SCALE GENOMIC DNA]</scope>
    <source>
        <strain evidence="4">LMG 31523</strain>
    </source>
</reference>
<feature type="compositionally biased region" description="Basic and acidic residues" evidence="1">
    <location>
        <begin position="324"/>
        <end position="333"/>
    </location>
</feature>
<accession>A0ABS5F6Y4</accession>
<dbReference type="RefSeq" id="WP_211856109.1">
    <property type="nucleotide sequence ID" value="NZ_JAAGBB010000054.1"/>
</dbReference>
<evidence type="ECO:0000313" key="3">
    <source>
        <dbReference type="EMBL" id="MBR0668332.1"/>
    </source>
</evidence>
<comment type="caution">
    <text evidence="3">The sequence shown here is derived from an EMBL/GenBank/DDBJ whole genome shotgun (WGS) entry which is preliminary data.</text>
</comment>
<feature type="domain" description="DUF4340" evidence="2">
    <location>
        <begin position="71"/>
        <end position="246"/>
    </location>
</feature>
<dbReference type="EMBL" id="JAAGBB010000054">
    <property type="protein sequence ID" value="MBR0668332.1"/>
    <property type="molecule type" value="Genomic_DNA"/>
</dbReference>
<evidence type="ECO:0000256" key="1">
    <source>
        <dbReference type="SAM" id="MobiDB-lite"/>
    </source>
</evidence>
<dbReference type="Proteomes" id="UP001196870">
    <property type="component" value="Unassembled WGS sequence"/>
</dbReference>
<keyword evidence="4" id="KW-1185">Reference proteome</keyword>
<gene>
    <name evidence="3" type="ORF">GXW71_28525</name>
</gene>
<sequence>MNRRTLLLLGVAAIASVGGALLLTPNDATPPPPGQAALAFPNLAARLQQVARIEVKRHDGTLTVQRQGDLWVLPERANYPARSERVRELLTGLTELRLTEPRTANPELLDRLGLNDPTQPGSTASLLRVLDAQGTAIAELVIGRRRVRTQGNVPEAAFIRRANETQAWLAEGRLPIDGDPNLWLDRDVANFARDRVQRVVVNRTGEPALELARAGEADAPLRVTLPAETPPLDETSLDEVGRAFEFLTFIEVKAEAEIPGDALGESRFTLTDNLTIVARVNRSADAVWLRLAAEGDDEAARLNARWRGWAYQVGQWKERALAPRLADLQRQEEPAAPAADPATPPGTAPVQ</sequence>
<feature type="compositionally biased region" description="Pro residues" evidence="1">
    <location>
        <begin position="342"/>
        <end position="351"/>
    </location>
</feature>
<dbReference type="InterPro" id="IPR025641">
    <property type="entry name" value="DUF4340"/>
</dbReference>
<evidence type="ECO:0000259" key="2">
    <source>
        <dbReference type="Pfam" id="PF14238"/>
    </source>
</evidence>
<evidence type="ECO:0000313" key="4">
    <source>
        <dbReference type="Proteomes" id="UP001196870"/>
    </source>
</evidence>
<proteinExistence type="predicted"/>
<name>A0ABS5F6Y4_9PROT</name>
<dbReference type="Pfam" id="PF14238">
    <property type="entry name" value="DUF4340"/>
    <property type="match status" value="1"/>
</dbReference>
<feature type="region of interest" description="Disordered" evidence="1">
    <location>
        <begin position="324"/>
        <end position="351"/>
    </location>
</feature>
<protein>
    <submittedName>
        <fullName evidence="3">DUF4340 domain-containing protein</fullName>
    </submittedName>
</protein>
<organism evidence="3 4">
    <name type="scientific">Plastoroseomonas hellenica</name>
    <dbReference type="NCBI Taxonomy" id="2687306"/>
    <lineage>
        <taxon>Bacteria</taxon>
        <taxon>Pseudomonadati</taxon>
        <taxon>Pseudomonadota</taxon>
        <taxon>Alphaproteobacteria</taxon>
        <taxon>Acetobacterales</taxon>
        <taxon>Acetobacteraceae</taxon>
        <taxon>Plastoroseomonas</taxon>
    </lineage>
</organism>